<evidence type="ECO:0000256" key="3">
    <source>
        <dbReference type="ARBA" id="ARBA00022679"/>
    </source>
</evidence>
<dbReference type="GO" id="GO:0008408">
    <property type="term" value="F:3'-5' exonuclease activity"/>
    <property type="evidence" value="ECO:0007669"/>
    <property type="project" value="InterPro"/>
</dbReference>
<evidence type="ECO:0000259" key="8">
    <source>
        <dbReference type="Pfam" id="PF09115"/>
    </source>
</evidence>
<dbReference type="PANTHER" id="PTHR11669:SF8">
    <property type="entry name" value="DNA POLYMERASE III SUBUNIT DELTA"/>
    <property type="match status" value="1"/>
</dbReference>
<dbReference type="Gene3D" id="3.40.50.300">
    <property type="entry name" value="P-loop containing nucleotide triphosphate hydrolases"/>
    <property type="match status" value="1"/>
</dbReference>
<proteinExistence type="predicted"/>
<evidence type="ECO:0000313" key="9">
    <source>
        <dbReference type="EMBL" id="SUB34217.1"/>
    </source>
</evidence>
<keyword evidence="10" id="KW-1185">Reference proteome</keyword>
<organism evidence="9 10">
    <name type="scientific">[Pasteurella] mairii</name>
    <dbReference type="NCBI Taxonomy" id="757"/>
    <lineage>
        <taxon>Bacteria</taxon>
        <taxon>Pseudomonadati</taxon>
        <taxon>Pseudomonadota</taxon>
        <taxon>Gammaproteobacteria</taxon>
        <taxon>Pasteurellales</taxon>
        <taxon>Pasteurellaceae</taxon>
    </lineage>
</organism>
<dbReference type="AlphaFoldDB" id="A0A379B6K5"/>
<sequence length="338" mass="38295">MDMALYPWLVPYYQQLMQTLQQGMLPHALLFRSDQGLGTEQLVDALAHRLLCTQAQGDEPCGQCHSCHLFSAGNHPDYARLASIDNKDIGVEQVREINEKVTQHAQQNGNKVVVIQSAERLTEAAANALLKTLEEPRPNTYFLLQVDVAASLLATIHSRCQCWLINTPPQAVAMAWLQGQSAQEISEIQTALLVSYGRPLAALTMLTQGLLAKRKDFLRQFWVFYVRRSPLELLPYFENELLFQQLDWLASFLSDALKAKLGIRQGWICQDLVRGIEQFNQKQTALGLLRANQIISQVRSDLLQINGVNQELMLLDGLTKLVTEVFEENNKQDFFRCL</sequence>
<dbReference type="InterPro" id="IPR050238">
    <property type="entry name" value="DNA_Rep/Repair_Clamp_Loader"/>
</dbReference>
<keyword evidence="6" id="KW-0239">DNA-directed DNA polymerase</keyword>
<dbReference type="Pfam" id="PF09115">
    <property type="entry name" value="DNApol3-delta_C"/>
    <property type="match status" value="1"/>
</dbReference>
<evidence type="ECO:0000256" key="7">
    <source>
        <dbReference type="ARBA" id="ARBA00049244"/>
    </source>
</evidence>
<evidence type="ECO:0000256" key="1">
    <source>
        <dbReference type="ARBA" id="ARBA00012417"/>
    </source>
</evidence>
<dbReference type="InterPro" id="IPR015199">
    <property type="entry name" value="DNA_pol_III_delta_C"/>
</dbReference>
<keyword evidence="3 9" id="KW-0808">Transferase</keyword>
<evidence type="ECO:0000256" key="4">
    <source>
        <dbReference type="ARBA" id="ARBA00022695"/>
    </source>
</evidence>
<dbReference type="GO" id="GO:0006261">
    <property type="term" value="P:DNA-templated DNA replication"/>
    <property type="evidence" value="ECO:0007669"/>
    <property type="project" value="TreeGrafter"/>
</dbReference>
<dbReference type="GO" id="GO:0003677">
    <property type="term" value="F:DNA binding"/>
    <property type="evidence" value="ECO:0007669"/>
    <property type="project" value="InterPro"/>
</dbReference>
<gene>
    <name evidence="9" type="primary">holB_1</name>
    <name evidence="9" type="ORF">NCTC10699_01870</name>
</gene>
<accession>A0A379B6K5</accession>
<protein>
    <recommendedName>
        <fullName evidence="2">DNA polymerase III subunit delta'</fullName>
        <ecNumber evidence="1">2.7.7.7</ecNumber>
    </recommendedName>
</protein>
<dbReference type="NCBIfam" id="TIGR00678">
    <property type="entry name" value="holB"/>
    <property type="match status" value="1"/>
</dbReference>
<dbReference type="Pfam" id="PF13177">
    <property type="entry name" value="DNA_pol3_delta2"/>
    <property type="match status" value="1"/>
</dbReference>
<evidence type="ECO:0000256" key="2">
    <source>
        <dbReference type="ARBA" id="ARBA00014363"/>
    </source>
</evidence>
<dbReference type="Gene3D" id="1.20.272.10">
    <property type="match status" value="1"/>
</dbReference>
<keyword evidence="4 9" id="KW-0548">Nucleotidyltransferase</keyword>
<evidence type="ECO:0000256" key="5">
    <source>
        <dbReference type="ARBA" id="ARBA00022705"/>
    </source>
</evidence>
<dbReference type="GO" id="GO:0003887">
    <property type="term" value="F:DNA-directed DNA polymerase activity"/>
    <property type="evidence" value="ECO:0007669"/>
    <property type="project" value="UniProtKB-KW"/>
</dbReference>
<dbReference type="PANTHER" id="PTHR11669">
    <property type="entry name" value="REPLICATION FACTOR C / DNA POLYMERASE III GAMMA-TAU SUBUNIT"/>
    <property type="match status" value="1"/>
</dbReference>
<dbReference type="GO" id="GO:0009360">
    <property type="term" value="C:DNA polymerase III complex"/>
    <property type="evidence" value="ECO:0007669"/>
    <property type="project" value="InterPro"/>
</dbReference>
<dbReference type="Proteomes" id="UP000254280">
    <property type="component" value="Unassembled WGS sequence"/>
</dbReference>
<reference evidence="9 10" key="1">
    <citation type="submission" date="2018-06" db="EMBL/GenBank/DDBJ databases">
        <authorList>
            <consortium name="Pathogen Informatics"/>
            <person name="Doyle S."/>
        </authorList>
    </citation>
    <scope>NUCLEOTIDE SEQUENCE [LARGE SCALE GENOMIC DNA]</scope>
    <source>
        <strain evidence="9 10">NCTC10699</strain>
    </source>
</reference>
<dbReference type="InterPro" id="IPR027417">
    <property type="entry name" value="P-loop_NTPase"/>
</dbReference>
<dbReference type="SUPFAM" id="SSF48019">
    <property type="entry name" value="post-AAA+ oligomerization domain-like"/>
    <property type="match status" value="1"/>
</dbReference>
<feature type="domain" description="DNA polymerase III delta subunit C-terminal" evidence="8">
    <location>
        <begin position="209"/>
        <end position="321"/>
    </location>
</feature>
<dbReference type="InterPro" id="IPR008921">
    <property type="entry name" value="DNA_pol3_clamp-load_cplx_C"/>
</dbReference>
<evidence type="ECO:0000313" key="10">
    <source>
        <dbReference type="Proteomes" id="UP000254280"/>
    </source>
</evidence>
<dbReference type="SUPFAM" id="SSF52540">
    <property type="entry name" value="P-loop containing nucleoside triphosphate hydrolases"/>
    <property type="match status" value="1"/>
</dbReference>
<dbReference type="NCBIfam" id="NF005362">
    <property type="entry name" value="PRK06871.1"/>
    <property type="match status" value="1"/>
</dbReference>
<dbReference type="EMBL" id="UGSS01000002">
    <property type="protein sequence ID" value="SUB34217.1"/>
    <property type="molecule type" value="Genomic_DNA"/>
</dbReference>
<evidence type="ECO:0000256" key="6">
    <source>
        <dbReference type="ARBA" id="ARBA00022932"/>
    </source>
</evidence>
<keyword evidence="5" id="KW-0235">DNA replication</keyword>
<dbReference type="EC" id="2.7.7.7" evidence="1"/>
<comment type="catalytic activity">
    <reaction evidence="7">
        <text>DNA(n) + a 2'-deoxyribonucleoside 5'-triphosphate = DNA(n+1) + diphosphate</text>
        <dbReference type="Rhea" id="RHEA:22508"/>
        <dbReference type="Rhea" id="RHEA-COMP:17339"/>
        <dbReference type="Rhea" id="RHEA-COMP:17340"/>
        <dbReference type="ChEBI" id="CHEBI:33019"/>
        <dbReference type="ChEBI" id="CHEBI:61560"/>
        <dbReference type="ChEBI" id="CHEBI:173112"/>
        <dbReference type="EC" id="2.7.7.7"/>
    </reaction>
</comment>
<dbReference type="InterPro" id="IPR004622">
    <property type="entry name" value="DNA_pol_HolB"/>
</dbReference>
<name>A0A379B6K5_9PAST</name>